<dbReference type="GO" id="GO:0008757">
    <property type="term" value="F:S-adenosylmethionine-dependent methyltransferase activity"/>
    <property type="evidence" value="ECO:0007669"/>
    <property type="project" value="UniProtKB-ARBA"/>
</dbReference>
<accession>W5JT12</accession>
<evidence type="ECO:0000259" key="2">
    <source>
        <dbReference type="PROSITE" id="PS50280"/>
    </source>
</evidence>
<dbReference type="SMART" id="SM00317">
    <property type="entry name" value="SET"/>
    <property type="match status" value="1"/>
</dbReference>
<dbReference type="InterPro" id="IPR053010">
    <property type="entry name" value="SET_SmydA-8"/>
</dbReference>
<reference evidence="4" key="4">
    <citation type="submission" date="2015-06" db="UniProtKB">
        <authorList>
            <consortium name="EnsemblMetazoa"/>
        </authorList>
    </citation>
    <scope>IDENTIFICATION</scope>
</reference>
<dbReference type="VEuPathDB" id="VectorBase:ADAC000669"/>
<dbReference type="Gene3D" id="2.170.270.10">
    <property type="entry name" value="SET domain"/>
    <property type="match status" value="1"/>
</dbReference>
<feature type="compositionally biased region" description="Polar residues" evidence="1">
    <location>
        <begin position="1"/>
        <end position="11"/>
    </location>
</feature>
<dbReference type="CDD" id="cd20071">
    <property type="entry name" value="SET_SMYD"/>
    <property type="match status" value="1"/>
</dbReference>
<reference evidence="3" key="2">
    <citation type="submission" date="2010-05" db="EMBL/GenBank/DDBJ databases">
        <authorList>
            <person name="Almeida L.G."/>
            <person name="Nicolas M.F."/>
            <person name="Souza R.C."/>
            <person name="Vasconcelos A.T.R."/>
        </authorList>
    </citation>
    <scope>NUCLEOTIDE SEQUENCE</scope>
</reference>
<feature type="region of interest" description="Disordered" evidence="1">
    <location>
        <begin position="1"/>
        <end position="57"/>
    </location>
</feature>
<dbReference type="Gene3D" id="1.10.220.160">
    <property type="match status" value="1"/>
</dbReference>
<feature type="compositionally biased region" description="Low complexity" evidence="1">
    <location>
        <begin position="41"/>
        <end position="56"/>
    </location>
</feature>
<dbReference type="FunCoup" id="W5JT12">
    <property type="interactions" value="51"/>
</dbReference>
<protein>
    <recommendedName>
        <fullName evidence="2">SET domain-containing protein</fullName>
    </recommendedName>
</protein>
<dbReference type="PANTHER" id="PTHR46455">
    <property type="entry name" value="SET AND MYND DOMAIN CONTAINING, ARTHROPOD-SPECIFIC, MEMBER 4, ISOFORM A"/>
    <property type="match status" value="1"/>
</dbReference>
<dbReference type="InterPro" id="IPR046341">
    <property type="entry name" value="SET_dom_sf"/>
</dbReference>
<dbReference type="Pfam" id="PF00856">
    <property type="entry name" value="SET"/>
    <property type="match status" value="1"/>
</dbReference>
<dbReference type="AlphaFoldDB" id="W5JT12"/>
<keyword evidence="5" id="KW-1185">Reference proteome</keyword>
<dbReference type="EnsemblMetazoa" id="ADAC000669-RA">
    <property type="protein sequence ID" value="ADAC000669-PA"/>
    <property type="gene ID" value="ADAC000669"/>
</dbReference>
<dbReference type="EMBL" id="ADMH02000168">
    <property type="protein sequence ID" value="ETN67517.1"/>
    <property type="molecule type" value="Genomic_DNA"/>
</dbReference>
<name>W5JT12_ANODA</name>
<dbReference type="STRING" id="43151.W5JT12"/>
<feature type="compositionally biased region" description="Polar residues" evidence="1">
    <location>
        <begin position="26"/>
        <end position="40"/>
    </location>
</feature>
<organism evidence="3">
    <name type="scientific">Anopheles darlingi</name>
    <name type="common">Mosquito</name>
    <dbReference type="NCBI Taxonomy" id="43151"/>
    <lineage>
        <taxon>Eukaryota</taxon>
        <taxon>Metazoa</taxon>
        <taxon>Ecdysozoa</taxon>
        <taxon>Arthropoda</taxon>
        <taxon>Hexapoda</taxon>
        <taxon>Insecta</taxon>
        <taxon>Pterygota</taxon>
        <taxon>Neoptera</taxon>
        <taxon>Endopterygota</taxon>
        <taxon>Diptera</taxon>
        <taxon>Nematocera</taxon>
        <taxon>Culicoidea</taxon>
        <taxon>Culicidae</taxon>
        <taxon>Anophelinae</taxon>
        <taxon>Anopheles</taxon>
    </lineage>
</organism>
<gene>
    <name evidence="3" type="ORF">AND_000669</name>
</gene>
<sequence>MMEQTSENGNEMAQVGALLSEGKPITSDQPSTHQLSEATENNSSSSSNSITSSSSSPERIATFKRLLLTFLAENEQQQQQEDGARVESGEGEPPWDIGVFEGYGRGLVATRDIAVHDLVFVDRPILLGPRVNNYEVIFCASCYRILKRLQLCSGGCRLPICARCDYATSPSSAHRAECELIQGWQPKDAGRYAKHILYALTSIRGFLLSERDRSIVLQMEGHPPRKEMTTEIEQLLKAGYFGNLPADGTDVRYLRQLVDVLNTNAFETSRVVVDEDNNDHEIILRGLYVLGAMMNHCCRPNVRYVFDDQLRMRVYASRPIRAGDQILNNYSNILWGTQHRIIHLCFSKHFLCICERCKDPTEFGTYLGALKCVRERCDEGRLLPVNPLKISSIWRCNRCDLKLDNIKASKIQEIASRMVLNNAIKRDSAHIIAYLSEHLVRFLLPTNQFTVELKLQAIKKIRGEGRHPDELRAKERYCLEILDLLERLRYGECFIKGVLCYELFVTRVTLAALQKQQQQQQMNANGPAWMDEANLEWLRTAWQILRPSGNRPRDLHKLVVTYEIE</sequence>
<evidence type="ECO:0000313" key="4">
    <source>
        <dbReference type="EnsemblMetazoa" id="ADAC000669-PA"/>
    </source>
</evidence>
<proteinExistence type="predicted"/>
<dbReference type="VEuPathDB" id="VectorBase:ADAR2_007559"/>
<dbReference type="GO" id="GO:0008276">
    <property type="term" value="F:protein methyltransferase activity"/>
    <property type="evidence" value="ECO:0007669"/>
    <property type="project" value="UniProtKB-ARBA"/>
</dbReference>
<evidence type="ECO:0000256" key="1">
    <source>
        <dbReference type="SAM" id="MobiDB-lite"/>
    </source>
</evidence>
<evidence type="ECO:0000313" key="5">
    <source>
        <dbReference type="Proteomes" id="UP000000673"/>
    </source>
</evidence>
<dbReference type="HOGENOM" id="CLU_024539_2_0_1"/>
<dbReference type="Proteomes" id="UP000000673">
    <property type="component" value="Unassembled WGS sequence"/>
</dbReference>
<dbReference type="InterPro" id="IPR001214">
    <property type="entry name" value="SET_dom"/>
</dbReference>
<evidence type="ECO:0000313" key="3">
    <source>
        <dbReference type="EMBL" id="ETN67517.1"/>
    </source>
</evidence>
<dbReference type="GO" id="GO:0008170">
    <property type="term" value="F:N-methyltransferase activity"/>
    <property type="evidence" value="ECO:0007669"/>
    <property type="project" value="UniProtKB-ARBA"/>
</dbReference>
<dbReference type="Gene3D" id="6.10.140.2220">
    <property type="match status" value="1"/>
</dbReference>
<dbReference type="PANTHER" id="PTHR46455:SF3">
    <property type="entry name" value="SET AND MYND DOMAIN CONTAINING, ARTHROPOD-SPECIFIC, MEMBER 9, ISOFORM A-RELATED"/>
    <property type="match status" value="1"/>
</dbReference>
<reference evidence="3" key="3">
    <citation type="journal article" date="2013" name="Nucleic Acids Res.">
        <title>The genome of Anopheles darlingi, the main neotropical malaria vector.</title>
        <authorList>
            <person name="Marinotti O."/>
            <person name="Cerqueira G.C."/>
            <person name="de Almeida L.G."/>
            <person name="Ferro M.I."/>
            <person name="Loreto E.L."/>
            <person name="Zaha A."/>
            <person name="Teixeira S.M."/>
            <person name="Wespiser A.R."/>
            <person name="Almeida E Silva A."/>
            <person name="Schlindwein A.D."/>
            <person name="Pacheco A.C."/>
            <person name="Silva A.L."/>
            <person name="Graveley B.R."/>
            <person name="Walenz B.P."/>
            <person name="Lima Bde A."/>
            <person name="Ribeiro C.A."/>
            <person name="Nunes-Silva C.G."/>
            <person name="de Carvalho C.R."/>
            <person name="Soares C.M."/>
            <person name="de Menezes C.B."/>
            <person name="Matiolli C."/>
            <person name="Caffrey D."/>
            <person name="Araujo D.A."/>
            <person name="de Oliveira D.M."/>
            <person name="Golenbock D."/>
            <person name="Grisard E.C."/>
            <person name="Fantinatti-Garboggini F."/>
            <person name="de Carvalho F.M."/>
            <person name="Barcellos F.G."/>
            <person name="Prosdocimi F."/>
            <person name="May G."/>
            <person name="Azevedo Junior G.M."/>
            <person name="Guimaraes G.M."/>
            <person name="Goldman G.H."/>
            <person name="Padilha I.Q."/>
            <person name="Batista Jda S."/>
            <person name="Ferro J.A."/>
            <person name="Ribeiro J.M."/>
            <person name="Fietto J.L."/>
            <person name="Dabbas K.M."/>
            <person name="Cerdeira L."/>
            <person name="Agnez-Lima L.F."/>
            <person name="Brocchi M."/>
            <person name="de Carvalho M.O."/>
            <person name="Teixeira Mde M."/>
            <person name="Diniz Maia Mde M."/>
            <person name="Goldman M.H."/>
            <person name="Cruz Schneider M.P."/>
            <person name="Felipe M.S."/>
            <person name="Hungria M."/>
            <person name="Nicolas M.F."/>
            <person name="Pereira M."/>
            <person name="Montes M.A."/>
            <person name="Cantao M.E."/>
            <person name="Vincentz M."/>
            <person name="Rafael M.S."/>
            <person name="Silverman N."/>
            <person name="Stoco P.H."/>
            <person name="Souza R.C."/>
            <person name="Vicentini R."/>
            <person name="Gazzinelli R.T."/>
            <person name="Neves Rde O."/>
            <person name="Silva R."/>
            <person name="Astolfi-Filho S."/>
            <person name="Maciel T.E."/>
            <person name="Urmenyi T.P."/>
            <person name="Tadei W.P."/>
            <person name="Camargo E.P."/>
            <person name="de Vasconcelos A.T."/>
        </authorList>
    </citation>
    <scope>NUCLEOTIDE SEQUENCE</scope>
</reference>
<dbReference type="SUPFAM" id="SSF82199">
    <property type="entry name" value="SET domain"/>
    <property type="match status" value="1"/>
</dbReference>
<reference evidence="3 5" key="1">
    <citation type="journal article" date="2010" name="BMC Genomics">
        <title>Combination of measures distinguishes pre-miRNAs from other stem-loops in the genome of the newly sequenced Anopheles darlingi.</title>
        <authorList>
            <person name="Mendes N.D."/>
            <person name="Freitas A.T."/>
            <person name="Vasconcelos A.T."/>
            <person name="Sagot M.F."/>
        </authorList>
    </citation>
    <scope>NUCLEOTIDE SEQUENCE</scope>
</reference>
<dbReference type="PROSITE" id="PS50280">
    <property type="entry name" value="SET"/>
    <property type="match status" value="1"/>
</dbReference>
<feature type="domain" description="SET" evidence="2">
    <location>
        <begin position="93"/>
        <end position="331"/>
    </location>
</feature>
<dbReference type="eggNOG" id="KOG2084">
    <property type="taxonomic scope" value="Eukaryota"/>
</dbReference>
<dbReference type="OMA" id="ECAHFQR"/>